<proteinExistence type="predicted"/>
<evidence type="ECO:0000313" key="2">
    <source>
        <dbReference type="Proteomes" id="UP000288805"/>
    </source>
</evidence>
<dbReference type="InterPro" id="IPR036397">
    <property type="entry name" value="RNaseH_sf"/>
</dbReference>
<dbReference type="SUPFAM" id="SSF53098">
    <property type="entry name" value="Ribonuclease H-like"/>
    <property type="match status" value="1"/>
</dbReference>
<dbReference type="EMBL" id="QGNW01000129">
    <property type="protein sequence ID" value="RVW93516.1"/>
    <property type="molecule type" value="Genomic_DNA"/>
</dbReference>
<sequence length="95" mass="10784">MPRYLQSNGQAEVTNKTLLSALKKMLEQVKGKWVEELLGILWPTKQRWTTNNSFHSCIRDGRNHPHGNKHAYSLDRCAGLKGRKSRTWKAPGLGG</sequence>
<dbReference type="InterPro" id="IPR012337">
    <property type="entry name" value="RNaseH-like_sf"/>
</dbReference>
<reference evidence="1 2" key="1">
    <citation type="journal article" date="2018" name="PLoS Genet.">
        <title>Population sequencing reveals clonal diversity and ancestral inbreeding in the grapevine cultivar Chardonnay.</title>
        <authorList>
            <person name="Roach M.J."/>
            <person name="Johnson D.L."/>
            <person name="Bohlmann J."/>
            <person name="van Vuuren H.J."/>
            <person name="Jones S.J."/>
            <person name="Pretorius I.S."/>
            <person name="Schmidt S.A."/>
            <person name="Borneman A.R."/>
        </authorList>
    </citation>
    <scope>NUCLEOTIDE SEQUENCE [LARGE SCALE GENOMIC DNA]</scope>
    <source>
        <strain evidence="2">cv. Chardonnay</strain>
        <tissue evidence="1">Leaf</tissue>
    </source>
</reference>
<evidence type="ECO:0008006" key="3">
    <source>
        <dbReference type="Google" id="ProtNLM"/>
    </source>
</evidence>
<protein>
    <recommendedName>
        <fullName evidence="3">Integrase catalytic domain-containing protein</fullName>
    </recommendedName>
</protein>
<dbReference type="GO" id="GO:0003676">
    <property type="term" value="F:nucleic acid binding"/>
    <property type="evidence" value="ECO:0007669"/>
    <property type="project" value="InterPro"/>
</dbReference>
<comment type="caution">
    <text evidence="1">The sequence shown here is derived from an EMBL/GenBank/DDBJ whole genome shotgun (WGS) entry which is preliminary data.</text>
</comment>
<dbReference type="Gene3D" id="3.30.420.10">
    <property type="entry name" value="Ribonuclease H-like superfamily/Ribonuclease H"/>
    <property type="match status" value="1"/>
</dbReference>
<gene>
    <name evidence="1" type="ORF">CK203_035123</name>
</gene>
<accession>A0A438I9X4</accession>
<name>A0A438I9X4_VITVI</name>
<evidence type="ECO:0000313" key="1">
    <source>
        <dbReference type="EMBL" id="RVW93516.1"/>
    </source>
</evidence>
<organism evidence="1 2">
    <name type="scientific">Vitis vinifera</name>
    <name type="common">Grape</name>
    <dbReference type="NCBI Taxonomy" id="29760"/>
    <lineage>
        <taxon>Eukaryota</taxon>
        <taxon>Viridiplantae</taxon>
        <taxon>Streptophyta</taxon>
        <taxon>Embryophyta</taxon>
        <taxon>Tracheophyta</taxon>
        <taxon>Spermatophyta</taxon>
        <taxon>Magnoliopsida</taxon>
        <taxon>eudicotyledons</taxon>
        <taxon>Gunneridae</taxon>
        <taxon>Pentapetalae</taxon>
        <taxon>rosids</taxon>
        <taxon>Vitales</taxon>
        <taxon>Vitaceae</taxon>
        <taxon>Viteae</taxon>
        <taxon>Vitis</taxon>
    </lineage>
</organism>
<dbReference type="AlphaFoldDB" id="A0A438I9X4"/>
<dbReference type="Proteomes" id="UP000288805">
    <property type="component" value="Unassembled WGS sequence"/>
</dbReference>